<evidence type="ECO:0000256" key="1">
    <source>
        <dbReference type="SAM" id="SignalP"/>
    </source>
</evidence>
<accession>A0A7M2YWX0</accession>
<keyword evidence="1" id="KW-0732">Signal</keyword>
<keyword evidence="3" id="KW-1185">Reference proteome</keyword>
<feature type="signal peptide" evidence="1">
    <location>
        <begin position="1"/>
        <end position="18"/>
    </location>
</feature>
<evidence type="ECO:0000313" key="2">
    <source>
        <dbReference type="EMBL" id="RDI73977.1"/>
    </source>
</evidence>
<name>A0A7M2YWX0_9ACTN</name>
<dbReference type="Proteomes" id="UP000254134">
    <property type="component" value="Unassembled WGS sequence"/>
</dbReference>
<evidence type="ECO:0008006" key="4">
    <source>
        <dbReference type="Google" id="ProtNLM"/>
    </source>
</evidence>
<sequence>MIPILALGLILVAIAVLAASGNARSLATCTPSTWIPVPVSHQSKGGGHTACDAGAPMWAYDVRLVNRAGTALAETLHTAQDQSGSGDRWTPLATCTGAYIHNFYYINVGGTGRSDTSGEYGSPTPC</sequence>
<organism evidence="2 3">
    <name type="scientific">Gaiella occulta</name>
    <dbReference type="NCBI Taxonomy" id="1002870"/>
    <lineage>
        <taxon>Bacteria</taxon>
        <taxon>Bacillati</taxon>
        <taxon>Actinomycetota</taxon>
        <taxon>Thermoleophilia</taxon>
        <taxon>Gaiellales</taxon>
        <taxon>Gaiellaceae</taxon>
        <taxon>Gaiella</taxon>
    </lineage>
</organism>
<protein>
    <recommendedName>
        <fullName evidence="4">Secreted protein</fullName>
    </recommendedName>
</protein>
<dbReference type="EMBL" id="QQZY01000005">
    <property type="protein sequence ID" value="RDI73977.1"/>
    <property type="molecule type" value="Genomic_DNA"/>
</dbReference>
<evidence type="ECO:0000313" key="3">
    <source>
        <dbReference type="Proteomes" id="UP000254134"/>
    </source>
</evidence>
<dbReference type="AlphaFoldDB" id="A0A7M2YWX0"/>
<gene>
    <name evidence="2" type="ORF">Gocc_2074</name>
</gene>
<proteinExistence type="predicted"/>
<reference evidence="2 3" key="1">
    <citation type="submission" date="2018-07" db="EMBL/GenBank/DDBJ databases">
        <title>High-quality-draft genome sequence of Gaiella occulta.</title>
        <authorList>
            <person name="Severino R."/>
            <person name="Froufe H.J.C."/>
            <person name="Rainey F.A."/>
            <person name="Barroso C."/>
            <person name="Albuquerque L."/>
            <person name="Lobo-Da-Cunha A."/>
            <person name="Da Costa M.S."/>
            <person name="Egas C."/>
        </authorList>
    </citation>
    <scope>NUCLEOTIDE SEQUENCE [LARGE SCALE GENOMIC DNA]</scope>
    <source>
        <strain evidence="2 3">F2-233</strain>
    </source>
</reference>
<reference evidence="3" key="2">
    <citation type="journal article" date="2019" name="MicrobiologyOpen">
        <title>High-quality draft genome sequence of Gaiella occulta isolated from a 150 meter deep mineral water borehole and comparison with the genome sequences of other deep-branching lineages of the phylum Actinobacteria.</title>
        <authorList>
            <person name="Severino R."/>
            <person name="Froufe H.J.C."/>
            <person name="Barroso C."/>
            <person name="Albuquerque L."/>
            <person name="Lobo-da-Cunha A."/>
            <person name="da Costa M.S."/>
            <person name="Egas C."/>
        </authorList>
    </citation>
    <scope>NUCLEOTIDE SEQUENCE [LARGE SCALE GENOMIC DNA]</scope>
    <source>
        <strain evidence="3">F2-233</strain>
    </source>
</reference>
<comment type="caution">
    <text evidence="2">The sequence shown here is derived from an EMBL/GenBank/DDBJ whole genome shotgun (WGS) entry which is preliminary data.</text>
</comment>
<feature type="chain" id="PRO_5029901101" description="Secreted protein" evidence="1">
    <location>
        <begin position="19"/>
        <end position="126"/>
    </location>
</feature>